<evidence type="ECO:0000313" key="1">
    <source>
        <dbReference type="EMBL" id="KKK83117.1"/>
    </source>
</evidence>
<gene>
    <name evidence="1" type="ORF">LCGC14_2796600</name>
</gene>
<sequence length="151" mass="15531">MAANRTIRLKGTGLRKERVVKAASTITPGMLIDTEAAGVIEHAGAGLNAAPLFAVENEVVGKGIDDDYIAAENCIYEAMQLGTEVHALLAANAAAIVEGDFLQSAGDGTLRILTASAATAESARRSTVARALEAVDNSANGSIVRIIVEVV</sequence>
<dbReference type="AlphaFoldDB" id="A0A0F8YP08"/>
<organism evidence="1">
    <name type="scientific">marine sediment metagenome</name>
    <dbReference type="NCBI Taxonomy" id="412755"/>
    <lineage>
        <taxon>unclassified sequences</taxon>
        <taxon>metagenomes</taxon>
        <taxon>ecological metagenomes</taxon>
    </lineage>
</organism>
<protein>
    <submittedName>
        <fullName evidence="1">Uncharacterized protein</fullName>
    </submittedName>
</protein>
<dbReference type="EMBL" id="LAZR01052369">
    <property type="protein sequence ID" value="KKK83117.1"/>
    <property type="molecule type" value="Genomic_DNA"/>
</dbReference>
<proteinExistence type="predicted"/>
<accession>A0A0F8YP08</accession>
<reference evidence="1" key="1">
    <citation type="journal article" date="2015" name="Nature">
        <title>Complex archaea that bridge the gap between prokaryotes and eukaryotes.</title>
        <authorList>
            <person name="Spang A."/>
            <person name="Saw J.H."/>
            <person name="Jorgensen S.L."/>
            <person name="Zaremba-Niedzwiedzka K."/>
            <person name="Martijn J."/>
            <person name="Lind A.E."/>
            <person name="van Eijk R."/>
            <person name="Schleper C."/>
            <person name="Guy L."/>
            <person name="Ettema T.J."/>
        </authorList>
    </citation>
    <scope>NUCLEOTIDE SEQUENCE</scope>
</reference>
<name>A0A0F8YP08_9ZZZZ</name>
<comment type="caution">
    <text evidence="1">The sequence shown here is derived from an EMBL/GenBank/DDBJ whole genome shotgun (WGS) entry which is preliminary data.</text>
</comment>